<dbReference type="GO" id="GO:0005737">
    <property type="term" value="C:cytoplasm"/>
    <property type="evidence" value="ECO:0007669"/>
    <property type="project" value="TreeGrafter"/>
</dbReference>
<dbReference type="AlphaFoldDB" id="A0A1M6CBB7"/>
<feature type="region of interest" description="Disordered" evidence="2">
    <location>
        <begin position="1"/>
        <end position="24"/>
    </location>
</feature>
<keyword evidence="4" id="KW-0378">Hydrolase</keyword>
<dbReference type="GO" id="GO:0019748">
    <property type="term" value="P:secondary metabolic process"/>
    <property type="evidence" value="ECO:0007669"/>
    <property type="project" value="TreeGrafter"/>
</dbReference>
<dbReference type="PANTHER" id="PTHR21240:SF28">
    <property type="entry name" value="ISO-OROTATE DECARBOXYLASE (EUROFUNG)"/>
    <property type="match status" value="1"/>
</dbReference>
<dbReference type="InterPro" id="IPR032466">
    <property type="entry name" value="Metal_Hydrolase"/>
</dbReference>
<evidence type="ECO:0000313" key="4">
    <source>
        <dbReference type="EMBL" id="SHI58111.1"/>
    </source>
</evidence>
<dbReference type="Proteomes" id="UP000184050">
    <property type="component" value="Unassembled WGS sequence"/>
</dbReference>
<sequence>MHGYTTNEYYGGNPNPANGIASPATVEEHQQSIIALMDQHKIQYAVMSASLEALENYTALDKRFITAHQDQEDGLLEISNFEKLIQEGKIKIFGEIMAVYKGLSLSDSIYAPYLKICEKYDIPVAVHTGTSHPRLANTCCPNYRIETGNPLNVEDVLIRHPNLRVYLMHAGTEHYQKTIALMYQFPELYVDVGALLWIDDFTKYFGVEFLKAAKATGMIDRVMFGSDPMVWPGAITASIKFLESLDFLTEDDKQKIFYSNAKTFLNIQD</sequence>
<evidence type="ECO:0000313" key="5">
    <source>
        <dbReference type="Proteomes" id="UP000184050"/>
    </source>
</evidence>
<name>A0A1M6CBB7_9BACT</name>
<dbReference type="Pfam" id="PF04909">
    <property type="entry name" value="Amidohydro_2"/>
    <property type="match status" value="1"/>
</dbReference>
<organism evidence="4 5">
    <name type="scientific">Tangfeifania diversioriginum</name>
    <dbReference type="NCBI Taxonomy" id="1168035"/>
    <lineage>
        <taxon>Bacteria</taxon>
        <taxon>Pseudomonadati</taxon>
        <taxon>Bacteroidota</taxon>
        <taxon>Bacteroidia</taxon>
        <taxon>Marinilabiliales</taxon>
        <taxon>Prolixibacteraceae</taxon>
        <taxon>Tangfeifania</taxon>
    </lineage>
</organism>
<evidence type="ECO:0000259" key="3">
    <source>
        <dbReference type="Pfam" id="PF04909"/>
    </source>
</evidence>
<proteinExistence type="predicted"/>
<keyword evidence="5" id="KW-1185">Reference proteome</keyword>
<dbReference type="GO" id="GO:0016831">
    <property type="term" value="F:carboxy-lyase activity"/>
    <property type="evidence" value="ECO:0007669"/>
    <property type="project" value="InterPro"/>
</dbReference>
<dbReference type="EMBL" id="FQZE01000003">
    <property type="protein sequence ID" value="SHI58111.1"/>
    <property type="molecule type" value="Genomic_DNA"/>
</dbReference>
<accession>A0A1M6CBB7</accession>
<dbReference type="SUPFAM" id="SSF51556">
    <property type="entry name" value="Metallo-dependent hydrolases"/>
    <property type="match status" value="1"/>
</dbReference>
<evidence type="ECO:0000256" key="1">
    <source>
        <dbReference type="ARBA" id="ARBA00023239"/>
    </source>
</evidence>
<feature type="domain" description="Amidohydrolase-related" evidence="3">
    <location>
        <begin position="102"/>
        <end position="266"/>
    </location>
</feature>
<dbReference type="InterPro" id="IPR032465">
    <property type="entry name" value="ACMSD"/>
</dbReference>
<dbReference type="PANTHER" id="PTHR21240">
    <property type="entry name" value="2-AMINO-3-CARBOXYLMUCONATE-6-SEMIALDEHYDE DECARBOXYLASE"/>
    <property type="match status" value="1"/>
</dbReference>
<keyword evidence="1" id="KW-0456">Lyase</keyword>
<gene>
    <name evidence="4" type="ORF">SAMN05444280_103198</name>
</gene>
<dbReference type="InterPro" id="IPR006680">
    <property type="entry name" value="Amidohydro-rel"/>
</dbReference>
<dbReference type="GO" id="GO:0016787">
    <property type="term" value="F:hydrolase activity"/>
    <property type="evidence" value="ECO:0007669"/>
    <property type="project" value="UniProtKB-KW"/>
</dbReference>
<dbReference type="STRING" id="1168035.SAMN05444280_103198"/>
<protein>
    <submittedName>
        <fullName evidence="4">Predicted metal-dependent hydrolase, TIM-barrel fold</fullName>
    </submittedName>
</protein>
<evidence type="ECO:0000256" key="2">
    <source>
        <dbReference type="SAM" id="MobiDB-lite"/>
    </source>
</evidence>
<reference evidence="4 5" key="1">
    <citation type="submission" date="2016-11" db="EMBL/GenBank/DDBJ databases">
        <authorList>
            <person name="Jaros S."/>
            <person name="Januszkiewicz K."/>
            <person name="Wedrychowicz H."/>
        </authorList>
    </citation>
    <scope>NUCLEOTIDE SEQUENCE [LARGE SCALE GENOMIC DNA]</scope>
    <source>
        <strain evidence="4 5">DSM 27063</strain>
    </source>
</reference>
<dbReference type="Gene3D" id="3.20.20.140">
    <property type="entry name" value="Metal-dependent hydrolases"/>
    <property type="match status" value="1"/>
</dbReference>